<dbReference type="FunFam" id="1.10.10.10:FF:000237">
    <property type="entry name" value="DNA-directed RNA polymerase III subunit RPC6"/>
    <property type="match status" value="1"/>
</dbReference>
<comment type="caution">
    <text evidence="8">The sequence shown here is derived from an EMBL/GenBank/DDBJ whole genome shotgun (WGS) entry which is preliminary data.</text>
</comment>
<comment type="function">
    <text evidence="6 7">DNA-dependent RNA polymerase catalyzes the transcription of DNA into RNA using the four ribonucleoside triphosphates as substrates. Specific peripheric component of RNA polymerase III which synthesizes small RNAs, such as 5S rRNA and tRNAs.</text>
</comment>
<name>A0A8T0ESR7_ARGBR</name>
<evidence type="ECO:0000313" key="9">
    <source>
        <dbReference type="Proteomes" id="UP000807504"/>
    </source>
</evidence>
<keyword evidence="4 7" id="KW-0804">Transcription</keyword>
<evidence type="ECO:0000256" key="3">
    <source>
        <dbReference type="ARBA" id="ARBA00022478"/>
    </source>
</evidence>
<evidence type="ECO:0000256" key="6">
    <source>
        <dbReference type="ARBA" id="ARBA00055148"/>
    </source>
</evidence>
<evidence type="ECO:0000256" key="7">
    <source>
        <dbReference type="PIRNR" id="PIRNR028763"/>
    </source>
</evidence>
<evidence type="ECO:0000256" key="5">
    <source>
        <dbReference type="ARBA" id="ARBA00023242"/>
    </source>
</evidence>
<dbReference type="GO" id="GO:0005654">
    <property type="term" value="C:nucleoplasm"/>
    <property type="evidence" value="ECO:0007669"/>
    <property type="project" value="UniProtKB-ARBA"/>
</dbReference>
<dbReference type="PIRSF" id="PIRSF028763">
    <property type="entry name" value="RNA_pol_Rpc34"/>
    <property type="match status" value="1"/>
</dbReference>
<keyword evidence="3 7" id="KW-0240">DNA-directed RNA polymerase</keyword>
<evidence type="ECO:0000313" key="8">
    <source>
        <dbReference type="EMBL" id="KAF8777049.1"/>
    </source>
</evidence>
<keyword evidence="9" id="KW-1185">Reference proteome</keyword>
<reference evidence="8" key="1">
    <citation type="journal article" date="2020" name="bioRxiv">
        <title>Chromosome-level reference genome of the European wasp spider Argiope bruennichi: a resource for studies on range expansion and evolutionary adaptation.</title>
        <authorList>
            <person name="Sheffer M.M."/>
            <person name="Hoppe A."/>
            <person name="Krehenwinkel H."/>
            <person name="Uhl G."/>
            <person name="Kuss A.W."/>
            <person name="Jensen L."/>
            <person name="Jensen C."/>
            <person name="Gillespie R.G."/>
            <person name="Hoff K.J."/>
            <person name="Prost S."/>
        </authorList>
    </citation>
    <scope>NUCLEOTIDE SEQUENCE</scope>
</reference>
<dbReference type="Gene3D" id="1.10.10.10">
    <property type="entry name" value="Winged helix-like DNA-binding domain superfamily/Winged helix DNA-binding domain"/>
    <property type="match status" value="2"/>
</dbReference>
<evidence type="ECO:0000256" key="2">
    <source>
        <dbReference type="ARBA" id="ARBA00011038"/>
    </source>
</evidence>
<dbReference type="InterPro" id="IPR036388">
    <property type="entry name" value="WH-like_DNA-bd_sf"/>
</dbReference>
<dbReference type="FunFam" id="1.10.10.10:FF:000116">
    <property type="entry name" value="DNA-directed RNA polymerase III subunit RPC6"/>
    <property type="match status" value="1"/>
</dbReference>
<gene>
    <name evidence="8" type="ORF">HNY73_013974</name>
</gene>
<sequence length="298" mass="33663">MDLENCVLELIIKNPNGVTNKMLQTANPTTGVAELVEVINKLTAADKIQIFHKGKQLVYMLKDPESVKHCKGADAEEKLIYQLIEKAGNKGIWIRDLRYASNIPQTQVNKILKSLESKKLIKSVTSVAASKKRVYMLYNIEPDRSVTGGTWYSDQEFESEFVDVLNQQCYRYLQQEKAVADKLSDPVSRRRASFKSSKDICDYINGLKVSKVQLSMQDIETILDTLVFDGKVEKSVIYNNSTSDEENSQKVYGVIKPLLSNCGLMRVPCGVCPVHNECRDGGIISPTTCPYMKEWLEY</sequence>
<dbReference type="GO" id="GO:0006383">
    <property type="term" value="P:transcription by RNA polymerase III"/>
    <property type="evidence" value="ECO:0007669"/>
    <property type="project" value="UniProtKB-UniRule"/>
</dbReference>
<dbReference type="GO" id="GO:0005737">
    <property type="term" value="C:cytoplasm"/>
    <property type="evidence" value="ECO:0007669"/>
    <property type="project" value="UniProtKB-ARBA"/>
</dbReference>
<evidence type="ECO:0000256" key="1">
    <source>
        <dbReference type="ARBA" id="ARBA00004123"/>
    </source>
</evidence>
<reference evidence="8" key="2">
    <citation type="submission" date="2020-06" db="EMBL/GenBank/DDBJ databases">
        <authorList>
            <person name="Sheffer M."/>
        </authorList>
    </citation>
    <scope>NUCLEOTIDE SEQUENCE</scope>
</reference>
<evidence type="ECO:0000256" key="4">
    <source>
        <dbReference type="ARBA" id="ARBA00023163"/>
    </source>
</evidence>
<accession>A0A8T0ESR7</accession>
<dbReference type="Proteomes" id="UP000807504">
    <property type="component" value="Unassembled WGS sequence"/>
</dbReference>
<protein>
    <recommendedName>
        <fullName evidence="7">DNA-directed RNA polymerase III subunit RPC6</fullName>
        <shortName evidence="7">RNA polymerase III subunit C6</shortName>
    </recommendedName>
</protein>
<comment type="similarity">
    <text evidence="2 7">Belongs to the eukaryotic RPC34/RPC39 RNA polymerase subunit family.</text>
</comment>
<dbReference type="InterPro" id="IPR036390">
    <property type="entry name" value="WH_DNA-bd_sf"/>
</dbReference>
<dbReference type="EMBL" id="JABXBU010002072">
    <property type="protein sequence ID" value="KAF8777049.1"/>
    <property type="molecule type" value="Genomic_DNA"/>
</dbReference>
<dbReference type="InterPro" id="IPR016049">
    <property type="entry name" value="RNA_pol_Rpc34-like"/>
</dbReference>
<organism evidence="8 9">
    <name type="scientific">Argiope bruennichi</name>
    <name type="common">Wasp spider</name>
    <name type="synonym">Aranea bruennichi</name>
    <dbReference type="NCBI Taxonomy" id="94029"/>
    <lineage>
        <taxon>Eukaryota</taxon>
        <taxon>Metazoa</taxon>
        <taxon>Ecdysozoa</taxon>
        <taxon>Arthropoda</taxon>
        <taxon>Chelicerata</taxon>
        <taxon>Arachnida</taxon>
        <taxon>Araneae</taxon>
        <taxon>Araneomorphae</taxon>
        <taxon>Entelegynae</taxon>
        <taxon>Araneoidea</taxon>
        <taxon>Araneidae</taxon>
        <taxon>Argiope</taxon>
    </lineage>
</organism>
<keyword evidence="5 7" id="KW-0539">Nucleus</keyword>
<dbReference type="OMA" id="VGTTKKC"/>
<dbReference type="Pfam" id="PF05158">
    <property type="entry name" value="RNA_pol_Rpc34"/>
    <property type="match status" value="1"/>
</dbReference>
<comment type="subcellular location">
    <subcellularLocation>
        <location evidence="1 7">Nucleus</location>
    </subcellularLocation>
</comment>
<proteinExistence type="inferred from homology"/>
<dbReference type="PANTHER" id="PTHR12780">
    <property type="entry name" value="RNA POLYMERASE III DNA DIRECTED , 39KD SUBUNIT-RELATED"/>
    <property type="match status" value="1"/>
</dbReference>
<dbReference type="OrthoDB" id="613763at2759"/>
<dbReference type="SUPFAM" id="SSF46785">
    <property type="entry name" value="Winged helix' DNA-binding domain"/>
    <property type="match status" value="2"/>
</dbReference>
<dbReference type="AlphaFoldDB" id="A0A8T0ESR7"/>
<dbReference type="GO" id="GO:0005666">
    <property type="term" value="C:RNA polymerase III complex"/>
    <property type="evidence" value="ECO:0007669"/>
    <property type="project" value="UniProtKB-UniRule"/>
</dbReference>
<dbReference type="InterPro" id="IPR007832">
    <property type="entry name" value="RNA_pol_Rpc34"/>
</dbReference>